<dbReference type="InterPro" id="IPR055497">
    <property type="entry name" value="DUF7069"/>
</dbReference>
<accession>A0A5N6XKU7</accession>
<gene>
    <name evidence="4" type="ORF">BDV39DRAFT_188408</name>
</gene>
<dbReference type="InterPro" id="IPR002110">
    <property type="entry name" value="Ankyrin_rpt"/>
</dbReference>
<dbReference type="InterPro" id="IPR036770">
    <property type="entry name" value="Ankyrin_rpt-contain_sf"/>
</dbReference>
<dbReference type="Pfam" id="PF12796">
    <property type="entry name" value="Ank_2"/>
    <property type="match status" value="1"/>
</dbReference>
<dbReference type="PROSITE" id="PS50297">
    <property type="entry name" value="ANK_REP_REGION"/>
    <property type="match status" value="3"/>
</dbReference>
<dbReference type="SUPFAM" id="SSF52540">
    <property type="entry name" value="P-loop containing nucleoside triphosphate hydrolases"/>
    <property type="match status" value="1"/>
</dbReference>
<dbReference type="PROSITE" id="PS50088">
    <property type="entry name" value="ANK_REPEAT"/>
    <property type="match status" value="3"/>
</dbReference>
<evidence type="ECO:0000256" key="1">
    <source>
        <dbReference type="ARBA" id="ARBA00022737"/>
    </source>
</evidence>
<dbReference type="PANTHER" id="PTHR10039">
    <property type="entry name" value="AMELOGENIN"/>
    <property type="match status" value="1"/>
</dbReference>
<dbReference type="Gene3D" id="3.40.50.300">
    <property type="entry name" value="P-loop containing nucleotide triphosphate hydrolases"/>
    <property type="match status" value="1"/>
</dbReference>
<dbReference type="InterPro" id="IPR056884">
    <property type="entry name" value="NPHP3-like_N"/>
</dbReference>
<dbReference type="InterPro" id="IPR054471">
    <property type="entry name" value="GPIID_WHD"/>
</dbReference>
<name>A0A5N6XKU7_9EURO</name>
<reference evidence="5" key="1">
    <citation type="submission" date="2019-04" db="EMBL/GenBank/DDBJ databases">
        <title>Friends and foes A comparative genomics studyof 23 Aspergillus species from section Flavi.</title>
        <authorList>
            <consortium name="DOE Joint Genome Institute"/>
            <person name="Kjaerbolling I."/>
            <person name="Vesth T."/>
            <person name="Frisvad J.C."/>
            <person name="Nybo J.L."/>
            <person name="Theobald S."/>
            <person name="Kildgaard S."/>
            <person name="Isbrandt T."/>
            <person name="Kuo A."/>
            <person name="Sato A."/>
            <person name="Lyhne E.K."/>
            <person name="Kogle M.E."/>
            <person name="Wiebenga A."/>
            <person name="Kun R.S."/>
            <person name="Lubbers R.J."/>
            <person name="Makela M.R."/>
            <person name="Barry K."/>
            <person name="Chovatia M."/>
            <person name="Clum A."/>
            <person name="Daum C."/>
            <person name="Haridas S."/>
            <person name="He G."/>
            <person name="LaButti K."/>
            <person name="Lipzen A."/>
            <person name="Mondo S."/>
            <person name="Riley R."/>
            <person name="Salamov A."/>
            <person name="Simmons B.A."/>
            <person name="Magnuson J.K."/>
            <person name="Henrissat B."/>
            <person name="Mortensen U.H."/>
            <person name="Larsen T.O."/>
            <person name="Devries R.P."/>
            <person name="Grigoriev I.V."/>
            <person name="Machida M."/>
            <person name="Baker S.E."/>
            <person name="Andersen M.R."/>
        </authorList>
    </citation>
    <scope>NUCLEOTIDE SEQUENCE [LARGE SCALE GENOMIC DNA]</scope>
    <source>
        <strain evidence="5">CBS 130017</strain>
    </source>
</reference>
<sequence>MQAQERLEQNSDLAKILGESVKILESDYGLKLQPGDTSHHQRLRDLLEERKWVIHLGQHSVSVGEQISNISKNVLAIKDLVTSAASSSPPASIACAGIITCFSMVVQAAEQHNFLLQGLETTSGLVLRLHVMENLYSHSQTRHATDMIDDFHNTLVSLYSKILEFQAPSQILRNIFKWDGWADLLQDFERLEKSLDRFTFLIGHAELTQKLEEILKTSREHDIWRTTSDRDERVKKFFNLLYTCPYKDRKDRNSKRVPGTCEWFTNHPKFKDWQRNTNDESPGLLWVSADPGCGKSVLTRYLVDELLLNTTERTVCYFFFKDDFSDQRSATSALSVILRQLFIAQPQLLQDAVLDKLETDGDKLVESFSELWSILVSASANSKAGEIICILDALDECQDSDRNPLISHVKDLYLGHHKSSNLKFLITSRPYEHIGRGFRELERNSSIIHLSGESDKEAKDISHEIDLVIEKRVDDISYQRSLEKDERDMLAQQLKAVDNRTYLWVSLTLDVLENIPSFTPGNVRGVMQVLPTDVDSAYEKILNRSSDKDKARVLLHIITAAMRPLSLEELCLALAVSAGPESRTAIRDYVEPKDRFRKTLRDLCGLFVVVIDEKVYLLHQTAKEFLVRGKKSPVNVDISMDTRWKHSILPEKSNYILANICTSYITLVADQMYQGVFEKRSDGGAYLDYSSCYWSVHFRQAYLRDEDPLILRAQRICDPKSDVYQMWSGNWGNGRTPLSWAARTGCEAVVKLLLATGQVDIDSRDLEYGRTPLFWAAANGHEAVVKLLLTTGKVDIDARDLDGQTPLSWAAKDGHEAVVKLLQEFHQLAL</sequence>
<dbReference type="InterPro" id="IPR007111">
    <property type="entry name" value="NACHT_NTPase"/>
</dbReference>
<dbReference type="EMBL" id="ML741762">
    <property type="protein sequence ID" value="KAE8333333.1"/>
    <property type="molecule type" value="Genomic_DNA"/>
</dbReference>
<feature type="domain" description="NACHT" evidence="3">
    <location>
        <begin position="283"/>
        <end position="430"/>
    </location>
</feature>
<keyword evidence="2" id="KW-0040">ANK repeat</keyword>
<dbReference type="PROSITE" id="PS50837">
    <property type="entry name" value="NACHT"/>
    <property type="match status" value="1"/>
</dbReference>
<feature type="repeat" description="ANK" evidence="2">
    <location>
        <begin position="768"/>
        <end position="792"/>
    </location>
</feature>
<proteinExistence type="predicted"/>
<keyword evidence="1" id="KW-0677">Repeat</keyword>
<dbReference type="Pfam" id="PF24883">
    <property type="entry name" value="NPHP3_N"/>
    <property type="match status" value="1"/>
</dbReference>
<evidence type="ECO:0000313" key="4">
    <source>
        <dbReference type="EMBL" id="KAE8333333.1"/>
    </source>
</evidence>
<dbReference type="SMART" id="SM00248">
    <property type="entry name" value="ANK"/>
    <property type="match status" value="3"/>
</dbReference>
<dbReference type="InterPro" id="IPR027417">
    <property type="entry name" value="P-loop_NTPase"/>
</dbReference>
<protein>
    <recommendedName>
        <fullName evidence="3">NACHT domain-containing protein</fullName>
    </recommendedName>
</protein>
<dbReference type="Proteomes" id="UP000325945">
    <property type="component" value="Unassembled WGS sequence"/>
</dbReference>
<dbReference type="InterPro" id="IPR031359">
    <property type="entry name" value="NACHT_N"/>
</dbReference>
<organism evidence="4 5">
    <name type="scientific">Aspergillus sergii</name>
    <dbReference type="NCBI Taxonomy" id="1034303"/>
    <lineage>
        <taxon>Eukaryota</taxon>
        <taxon>Fungi</taxon>
        <taxon>Dikarya</taxon>
        <taxon>Ascomycota</taxon>
        <taxon>Pezizomycotina</taxon>
        <taxon>Eurotiomycetes</taxon>
        <taxon>Eurotiomycetidae</taxon>
        <taxon>Eurotiales</taxon>
        <taxon>Aspergillaceae</taxon>
        <taxon>Aspergillus</taxon>
        <taxon>Aspergillus subgen. Circumdati</taxon>
    </lineage>
</organism>
<evidence type="ECO:0000256" key="2">
    <source>
        <dbReference type="PROSITE-ProRule" id="PRU00023"/>
    </source>
</evidence>
<evidence type="ECO:0000259" key="3">
    <source>
        <dbReference type="PROSITE" id="PS50837"/>
    </source>
</evidence>
<dbReference type="Pfam" id="PF17100">
    <property type="entry name" value="NACHT_N"/>
    <property type="match status" value="1"/>
</dbReference>
<dbReference type="Pfam" id="PF23239">
    <property type="entry name" value="DUF7069"/>
    <property type="match status" value="1"/>
</dbReference>
<dbReference type="Gene3D" id="1.25.40.20">
    <property type="entry name" value="Ankyrin repeat-containing domain"/>
    <property type="match status" value="1"/>
</dbReference>
<dbReference type="SUPFAM" id="SSF48403">
    <property type="entry name" value="Ankyrin repeat"/>
    <property type="match status" value="1"/>
</dbReference>
<dbReference type="AlphaFoldDB" id="A0A5N6XKU7"/>
<evidence type="ECO:0000313" key="5">
    <source>
        <dbReference type="Proteomes" id="UP000325945"/>
    </source>
</evidence>
<keyword evidence="5" id="KW-1185">Reference proteome</keyword>
<feature type="repeat" description="ANK" evidence="2">
    <location>
        <begin position="733"/>
        <end position="757"/>
    </location>
</feature>
<dbReference type="Pfam" id="PF22939">
    <property type="entry name" value="WHD_GPIID"/>
    <property type="match status" value="1"/>
</dbReference>
<feature type="repeat" description="ANK" evidence="2">
    <location>
        <begin position="802"/>
        <end position="822"/>
    </location>
</feature>